<comment type="caution">
    <text evidence="1">The sequence shown here is derived from an EMBL/GenBank/DDBJ whole genome shotgun (WGS) entry which is preliminary data.</text>
</comment>
<sequence length="59" mass="6755">MEKIFRTLTSGFGKSDDVIRLRLDITSSNRFIKRGVEVKAIVDDQTGEVKLFVDPDKLR</sequence>
<dbReference type="EMBL" id="JAAKFZ010000026">
    <property type="protein sequence ID" value="NGL84825.1"/>
    <property type="molecule type" value="Genomic_DNA"/>
</dbReference>
<dbReference type="RefSeq" id="WP_164336908.1">
    <property type="nucleotide sequence ID" value="NZ_JAAKFZ010000026.1"/>
</dbReference>
<name>A0A6M1KZE2_9STRE</name>
<evidence type="ECO:0000313" key="1">
    <source>
        <dbReference type="EMBL" id="NGL84825.1"/>
    </source>
</evidence>
<protein>
    <submittedName>
        <fullName evidence="1">Uncharacterized protein</fullName>
    </submittedName>
</protein>
<organism evidence="1 2">
    <name type="scientific">Streptococcus equi subsp. ruminatorum</name>
    <dbReference type="NCBI Taxonomy" id="254358"/>
    <lineage>
        <taxon>Bacteria</taxon>
        <taxon>Bacillati</taxon>
        <taxon>Bacillota</taxon>
        <taxon>Bacilli</taxon>
        <taxon>Lactobacillales</taxon>
        <taxon>Streptococcaceae</taxon>
        <taxon>Streptococcus</taxon>
    </lineage>
</organism>
<evidence type="ECO:0000313" key="2">
    <source>
        <dbReference type="Proteomes" id="UP000479499"/>
    </source>
</evidence>
<gene>
    <name evidence="1" type="ORF">G5B50_08605</name>
</gene>
<reference evidence="1 2" key="1">
    <citation type="submission" date="2020-02" db="EMBL/GenBank/DDBJ databases">
        <title>M-like protein SrM is not crucial to the virulence of a novel isolate of Streptococcus equi subsp. ruminatorum from Macaca mulatta.</title>
        <authorList>
            <person name="Guo G."/>
            <person name="Cheng L."/>
            <person name="Zhang W."/>
        </authorList>
    </citation>
    <scope>NUCLEOTIDE SEQUENCE [LARGE SCALE GENOMIC DNA]</scope>
    <source>
        <strain evidence="1 2">FJ1804</strain>
    </source>
</reference>
<proteinExistence type="predicted"/>
<dbReference type="Proteomes" id="UP000479499">
    <property type="component" value="Unassembled WGS sequence"/>
</dbReference>
<accession>A0A6M1KZE2</accession>
<dbReference type="AlphaFoldDB" id="A0A6M1KZE2"/>